<evidence type="ECO:0000313" key="1">
    <source>
        <dbReference type="EMBL" id="MBM6923577.1"/>
    </source>
</evidence>
<evidence type="ECO:0000313" key="2">
    <source>
        <dbReference type="Proteomes" id="UP000724149"/>
    </source>
</evidence>
<reference evidence="1 2" key="1">
    <citation type="journal article" date="2021" name="Sci. Rep.">
        <title>The distribution of antibiotic resistance genes in chicken gut microbiota commensals.</title>
        <authorList>
            <person name="Juricova H."/>
            <person name="Matiasovicova J."/>
            <person name="Kubasova T."/>
            <person name="Cejkova D."/>
            <person name="Rychlik I."/>
        </authorList>
    </citation>
    <scope>NUCLEOTIDE SEQUENCE [LARGE SCALE GENOMIC DNA]</scope>
    <source>
        <strain evidence="1 2">An564</strain>
    </source>
</reference>
<sequence length="174" mass="19149">MKRIFAGVLAVCLLSGCTAREQDQELLEQSLNTPFETTAHLQYQGVDARMTIQGDGAARSYTLSFTEPASLADVAMVFTEDKVTVQYQDLSVSVKPETLTDGMAGDILMDTLQTALGSENVELSRQDGVLTVKGRLDNGGNFELRLDSQTGNFLSLAMPESDFYMEFSGFEFYR</sequence>
<dbReference type="RefSeq" id="WP_191392539.1">
    <property type="nucleotide sequence ID" value="NZ_JACSNR010000007.1"/>
</dbReference>
<proteinExistence type="predicted"/>
<name>A0ABS2GM69_9FIRM</name>
<organism evidence="1 2">
    <name type="scientific">Hydrogenoanaerobacterium saccharovorans</name>
    <dbReference type="NCBI Taxonomy" id="474960"/>
    <lineage>
        <taxon>Bacteria</taxon>
        <taxon>Bacillati</taxon>
        <taxon>Bacillota</taxon>
        <taxon>Clostridia</taxon>
        <taxon>Eubacteriales</taxon>
        <taxon>Oscillospiraceae</taxon>
        <taxon>Hydrogenoanaerobacterium</taxon>
    </lineage>
</organism>
<protein>
    <submittedName>
        <fullName evidence="1">Uncharacterized protein</fullName>
    </submittedName>
</protein>
<gene>
    <name evidence="1" type="ORF">H9X81_07730</name>
</gene>
<dbReference type="PROSITE" id="PS51257">
    <property type="entry name" value="PROKAR_LIPOPROTEIN"/>
    <property type="match status" value="1"/>
</dbReference>
<accession>A0ABS2GM69</accession>
<comment type="caution">
    <text evidence="1">The sequence shown here is derived from an EMBL/GenBank/DDBJ whole genome shotgun (WGS) entry which is preliminary data.</text>
</comment>
<keyword evidence="2" id="KW-1185">Reference proteome</keyword>
<dbReference type="Proteomes" id="UP000724149">
    <property type="component" value="Unassembled WGS sequence"/>
</dbReference>
<dbReference type="EMBL" id="JACSNR010000007">
    <property type="protein sequence ID" value="MBM6923577.1"/>
    <property type="molecule type" value="Genomic_DNA"/>
</dbReference>